<organism evidence="1 2">
    <name type="scientific">Anopheles dirus</name>
    <dbReference type="NCBI Taxonomy" id="7168"/>
    <lineage>
        <taxon>Eukaryota</taxon>
        <taxon>Metazoa</taxon>
        <taxon>Ecdysozoa</taxon>
        <taxon>Arthropoda</taxon>
        <taxon>Hexapoda</taxon>
        <taxon>Insecta</taxon>
        <taxon>Pterygota</taxon>
        <taxon>Neoptera</taxon>
        <taxon>Endopterygota</taxon>
        <taxon>Diptera</taxon>
        <taxon>Nematocera</taxon>
        <taxon>Culicoidea</taxon>
        <taxon>Culicidae</taxon>
        <taxon>Anophelinae</taxon>
        <taxon>Anopheles</taxon>
    </lineage>
</organism>
<proteinExistence type="predicted"/>
<evidence type="ECO:0000313" key="2">
    <source>
        <dbReference type="Proteomes" id="UP000075884"/>
    </source>
</evidence>
<name>A0A182NXJ0_9DIPT</name>
<reference evidence="2" key="1">
    <citation type="submission" date="2013-03" db="EMBL/GenBank/DDBJ databases">
        <title>The Genome Sequence of Anopheles dirus WRAIR2.</title>
        <authorList>
            <consortium name="The Broad Institute Genomics Platform"/>
            <person name="Neafsey D.E."/>
            <person name="Walton C."/>
            <person name="Walker B."/>
            <person name="Young S.K."/>
            <person name="Zeng Q."/>
            <person name="Gargeya S."/>
            <person name="Fitzgerald M."/>
            <person name="Haas B."/>
            <person name="Abouelleil A."/>
            <person name="Allen A.W."/>
            <person name="Alvarado L."/>
            <person name="Arachchi H.M."/>
            <person name="Berlin A.M."/>
            <person name="Chapman S.B."/>
            <person name="Gainer-Dewar J."/>
            <person name="Goldberg J."/>
            <person name="Griggs A."/>
            <person name="Gujja S."/>
            <person name="Hansen M."/>
            <person name="Howarth C."/>
            <person name="Imamovic A."/>
            <person name="Ireland A."/>
            <person name="Larimer J."/>
            <person name="McCowan C."/>
            <person name="Murphy C."/>
            <person name="Pearson M."/>
            <person name="Poon T.W."/>
            <person name="Priest M."/>
            <person name="Roberts A."/>
            <person name="Saif S."/>
            <person name="Shea T."/>
            <person name="Sisk P."/>
            <person name="Sykes S."/>
            <person name="Wortman J."/>
            <person name="Nusbaum C."/>
            <person name="Birren B."/>
        </authorList>
    </citation>
    <scope>NUCLEOTIDE SEQUENCE [LARGE SCALE GENOMIC DNA]</scope>
    <source>
        <strain evidence="2">WRAIR2</strain>
    </source>
</reference>
<keyword evidence="2" id="KW-1185">Reference proteome</keyword>
<evidence type="ECO:0000313" key="1">
    <source>
        <dbReference type="EnsemblMetazoa" id="ADIR014567-PA"/>
    </source>
</evidence>
<sequence length="12" mass="1445">MTRRILCRVLAL</sequence>
<reference evidence="1" key="2">
    <citation type="submission" date="2020-05" db="UniProtKB">
        <authorList>
            <consortium name="EnsemblMetazoa"/>
        </authorList>
    </citation>
    <scope>IDENTIFICATION</scope>
    <source>
        <strain evidence="1">WRAIR2</strain>
    </source>
</reference>
<dbReference type="VEuPathDB" id="VectorBase:ADIR014567"/>
<protein>
    <submittedName>
        <fullName evidence="1">Uncharacterized protein</fullName>
    </submittedName>
</protein>
<dbReference type="Proteomes" id="UP000075884">
    <property type="component" value="Unassembled WGS sequence"/>
</dbReference>
<accession>A0A182NXJ0</accession>
<dbReference type="EnsemblMetazoa" id="ADIR014567-RA">
    <property type="protein sequence ID" value="ADIR014567-PA"/>
    <property type="gene ID" value="ADIR014567"/>
</dbReference>